<protein>
    <submittedName>
        <fullName evidence="1">Uncharacterized protein</fullName>
    </submittedName>
</protein>
<reference evidence="1 2" key="1">
    <citation type="journal article" date="2013" name="Genome Announc.">
        <title>Genome Sequence of Campylobacter showae UNSWCD, Isolated from a Patient with Crohn's Disease.</title>
        <authorList>
            <person name="Tay A.P."/>
            <person name="Kaakoush N.O."/>
            <person name="Deshpande N.P."/>
            <person name="Chen Z."/>
            <person name="Mitchell H."/>
            <person name="Wilkins M.R."/>
        </authorList>
    </citation>
    <scope>NUCLEOTIDE SEQUENCE [LARGE SCALE GENOMIC DNA]</scope>
    <source>
        <strain evidence="1 2">CSUNSWCD</strain>
    </source>
</reference>
<dbReference type="RefSeq" id="WP_009497229.1">
    <property type="nucleotide sequence ID" value="NZ_AMZQ01000021.1"/>
</dbReference>
<proteinExistence type="predicted"/>
<evidence type="ECO:0000313" key="1">
    <source>
        <dbReference type="EMBL" id="EKU10088.1"/>
    </source>
</evidence>
<sequence length="105" mass="12485">MIISSQFNRFMHGVVLRELGALRYLQIREHKLALRPFYLTHDTLKQLLKVLDFDYPREKGGKPFSYKKLTTHDMLAHIAFIELVMAENGFEPKYLQEFKEEIKNV</sequence>
<accession>M5IPP2</accession>
<dbReference type="AlphaFoldDB" id="M5IPP2"/>
<dbReference type="OrthoDB" id="5634905at2"/>
<evidence type="ECO:0000313" key="2">
    <source>
        <dbReference type="Proteomes" id="UP000011939"/>
    </source>
</evidence>
<gene>
    <name evidence="1" type="ORF">CSUNSWCD_1452</name>
</gene>
<dbReference type="EMBL" id="AMZQ01000021">
    <property type="protein sequence ID" value="EKU10088.1"/>
    <property type="molecule type" value="Genomic_DNA"/>
</dbReference>
<organism evidence="1 2">
    <name type="scientific">Campylobacter showae CSUNSWCD</name>
    <dbReference type="NCBI Taxonomy" id="1244083"/>
    <lineage>
        <taxon>Bacteria</taxon>
        <taxon>Pseudomonadati</taxon>
        <taxon>Campylobacterota</taxon>
        <taxon>Epsilonproteobacteria</taxon>
        <taxon>Campylobacterales</taxon>
        <taxon>Campylobacteraceae</taxon>
        <taxon>Campylobacter</taxon>
    </lineage>
</organism>
<comment type="caution">
    <text evidence="1">The sequence shown here is derived from an EMBL/GenBank/DDBJ whole genome shotgun (WGS) entry which is preliminary data.</text>
</comment>
<name>M5IPP2_9BACT</name>
<dbReference type="Proteomes" id="UP000011939">
    <property type="component" value="Unassembled WGS sequence"/>
</dbReference>
<dbReference type="STRING" id="1244083.CSUNSWCD_1452"/>
<dbReference type="PATRIC" id="fig|1244083.3.peg.2432"/>